<dbReference type="AlphaFoldDB" id="A0A9Q1EII3"/>
<dbReference type="Proteomes" id="UP001152622">
    <property type="component" value="Chromosome 17"/>
</dbReference>
<evidence type="ECO:0000313" key="3">
    <source>
        <dbReference type="Proteomes" id="UP001152622"/>
    </source>
</evidence>
<evidence type="ECO:0000256" key="1">
    <source>
        <dbReference type="SAM" id="MobiDB-lite"/>
    </source>
</evidence>
<feature type="compositionally biased region" description="Acidic residues" evidence="1">
    <location>
        <begin position="49"/>
        <end position="62"/>
    </location>
</feature>
<keyword evidence="3" id="KW-1185">Reference proteome</keyword>
<accession>A0A9Q1EII3</accession>
<feature type="region of interest" description="Disordered" evidence="1">
    <location>
        <begin position="1"/>
        <end position="77"/>
    </location>
</feature>
<evidence type="ECO:0000313" key="2">
    <source>
        <dbReference type="EMBL" id="KAJ8339416.1"/>
    </source>
</evidence>
<dbReference type="EMBL" id="JAINUF010000017">
    <property type="protein sequence ID" value="KAJ8339416.1"/>
    <property type="molecule type" value="Genomic_DNA"/>
</dbReference>
<name>A0A9Q1EII3_SYNKA</name>
<reference evidence="2" key="1">
    <citation type="journal article" date="2023" name="Science">
        <title>Genome structures resolve the early diversification of teleost fishes.</title>
        <authorList>
            <person name="Parey E."/>
            <person name="Louis A."/>
            <person name="Montfort J."/>
            <person name="Bouchez O."/>
            <person name="Roques C."/>
            <person name="Iampietro C."/>
            <person name="Lluch J."/>
            <person name="Castinel A."/>
            <person name="Donnadieu C."/>
            <person name="Desvignes T."/>
            <person name="Floi Bucao C."/>
            <person name="Jouanno E."/>
            <person name="Wen M."/>
            <person name="Mejri S."/>
            <person name="Dirks R."/>
            <person name="Jansen H."/>
            <person name="Henkel C."/>
            <person name="Chen W.J."/>
            <person name="Zahm M."/>
            <person name="Cabau C."/>
            <person name="Klopp C."/>
            <person name="Thompson A.W."/>
            <person name="Robinson-Rechavi M."/>
            <person name="Braasch I."/>
            <person name="Lecointre G."/>
            <person name="Bobe J."/>
            <person name="Postlethwait J.H."/>
            <person name="Berthelot C."/>
            <person name="Roest Crollius H."/>
            <person name="Guiguen Y."/>
        </authorList>
    </citation>
    <scope>NUCLEOTIDE SEQUENCE</scope>
    <source>
        <strain evidence="2">WJC10195</strain>
    </source>
</reference>
<organism evidence="2 3">
    <name type="scientific">Synaphobranchus kaupii</name>
    <name type="common">Kaup's arrowtooth eel</name>
    <dbReference type="NCBI Taxonomy" id="118154"/>
    <lineage>
        <taxon>Eukaryota</taxon>
        <taxon>Metazoa</taxon>
        <taxon>Chordata</taxon>
        <taxon>Craniata</taxon>
        <taxon>Vertebrata</taxon>
        <taxon>Euteleostomi</taxon>
        <taxon>Actinopterygii</taxon>
        <taxon>Neopterygii</taxon>
        <taxon>Teleostei</taxon>
        <taxon>Anguilliformes</taxon>
        <taxon>Synaphobranchidae</taxon>
        <taxon>Synaphobranchus</taxon>
    </lineage>
</organism>
<sequence>MAVWKKLLATPSTLKTRPEPKRVRSKPKLPPCPPSSNWLSSRRSRDKLGEEEGEDGEEEEAEAVGANPRAQAALSYPRDRMPVFTVEKTDIGLGNVQTRIRRRRGQLPRKDLEECVIQVDMRRNEGVGERGTSRSRQMMENHMTVWRRLIKSCLPDQTSPLPLSLMLNWNYL</sequence>
<proteinExistence type="predicted"/>
<comment type="caution">
    <text evidence="2">The sequence shown here is derived from an EMBL/GenBank/DDBJ whole genome shotgun (WGS) entry which is preliminary data.</text>
</comment>
<protein>
    <submittedName>
        <fullName evidence="2">Uncharacterized protein</fullName>
    </submittedName>
</protein>
<gene>
    <name evidence="2" type="ORF">SKAU_G00362020</name>
</gene>